<dbReference type="GO" id="GO:0019354">
    <property type="term" value="P:siroheme biosynthetic process"/>
    <property type="evidence" value="ECO:0007669"/>
    <property type="project" value="UniProtKB-UniPathway"/>
</dbReference>
<dbReference type="Gene3D" id="1.10.8.210">
    <property type="entry name" value="Sirohaem synthase, dimerisation domain"/>
    <property type="match status" value="1"/>
</dbReference>
<evidence type="ECO:0000256" key="3">
    <source>
        <dbReference type="ARBA" id="ARBA00023002"/>
    </source>
</evidence>
<dbReference type="PANTHER" id="PTHR35330">
    <property type="entry name" value="SIROHEME BIOSYNTHESIS PROTEIN MET8"/>
    <property type="match status" value="1"/>
</dbReference>
<evidence type="ECO:0000256" key="2">
    <source>
        <dbReference type="ARBA" id="ARBA00012400"/>
    </source>
</evidence>
<protein>
    <recommendedName>
        <fullName evidence="2">precorrin-2 dehydrogenase</fullName>
        <ecNumber evidence="2">1.3.1.76</ecNumber>
    </recommendedName>
</protein>
<evidence type="ECO:0000256" key="4">
    <source>
        <dbReference type="ARBA" id="ARBA00023027"/>
    </source>
</evidence>
<dbReference type="EC" id="1.3.1.76" evidence="2"/>
<evidence type="ECO:0000313" key="10">
    <source>
        <dbReference type="EMBL" id="SIS38081.1"/>
    </source>
</evidence>
<dbReference type="RefSeq" id="WP_076398328.1">
    <property type="nucleotide sequence ID" value="NZ_FTOA01000001.1"/>
</dbReference>
<reference evidence="10 11" key="1">
    <citation type="submission" date="2017-01" db="EMBL/GenBank/DDBJ databases">
        <authorList>
            <person name="Mah S.A."/>
            <person name="Swanson W.J."/>
            <person name="Moy G.W."/>
            <person name="Vacquier V.D."/>
        </authorList>
    </citation>
    <scope>NUCLEOTIDE SEQUENCE [LARGE SCALE GENOMIC DNA]</scope>
    <source>
        <strain evidence="10 11">DSM 11589</strain>
    </source>
</reference>
<dbReference type="Pfam" id="PF00590">
    <property type="entry name" value="TP_methylase"/>
    <property type="match status" value="1"/>
</dbReference>
<name>A0A1N7IM71_9PROT</name>
<feature type="domain" description="Sirohaem synthase dimerisation" evidence="8">
    <location>
        <begin position="150"/>
        <end position="204"/>
    </location>
</feature>
<evidence type="ECO:0000259" key="9">
    <source>
        <dbReference type="Pfam" id="PF14824"/>
    </source>
</evidence>
<dbReference type="InterPro" id="IPR037115">
    <property type="entry name" value="Sirohaem_synt_dimer_dom_sf"/>
</dbReference>
<keyword evidence="4" id="KW-0520">NAD</keyword>
<dbReference type="EMBL" id="FTOA01000001">
    <property type="protein sequence ID" value="SIS38081.1"/>
    <property type="molecule type" value="Genomic_DNA"/>
</dbReference>
<dbReference type="Gene3D" id="3.30.160.110">
    <property type="entry name" value="Siroheme synthase, domain 2"/>
    <property type="match status" value="1"/>
</dbReference>
<evidence type="ECO:0000313" key="11">
    <source>
        <dbReference type="Proteomes" id="UP000185678"/>
    </source>
</evidence>
<dbReference type="OrthoDB" id="9815856at2"/>
<keyword evidence="11" id="KW-1185">Reference proteome</keyword>
<dbReference type="GO" id="GO:0008168">
    <property type="term" value="F:methyltransferase activity"/>
    <property type="evidence" value="ECO:0007669"/>
    <property type="project" value="InterPro"/>
</dbReference>
<dbReference type="InterPro" id="IPR006367">
    <property type="entry name" value="Sirohaem_synthase_N"/>
</dbReference>
<evidence type="ECO:0000256" key="5">
    <source>
        <dbReference type="ARBA" id="ARBA00023244"/>
    </source>
</evidence>
<dbReference type="AlphaFoldDB" id="A0A1N7IM71"/>
<accession>A0A1N7IM71</accession>
<dbReference type="InterPro" id="IPR000878">
    <property type="entry name" value="4pyrrol_Mease"/>
</dbReference>
<dbReference type="GO" id="GO:0004325">
    <property type="term" value="F:ferrochelatase activity"/>
    <property type="evidence" value="ECO:0007669"/>
    <property type="project" value="InterPro"/>
</dbReference>
<dbReference type="InterPro" id="IPR035996">
    <property type="entry name" value="4pyrrol_Methylase_sf"/>
</dbReference>
<dbReference type="SUPFAM" id="SSF51735">
    <property type="entry name" value="NAD(P)-binding Rossmann-fold domains"/>
    <property type="match status" value="1"/>
</dbReference>
<proteinExistence type="predicted"/>
<feature type="domain" description="Tetrapyrrole methylase" evidence="7">
    <location>
        <begin position="222"/>
        <end position="323"/>
    </location>
</feature>
<dbReference type="InterPro" id="IPR019478">
    <property type="entry name" value="Sirohaem_synthase_dimer_dom"/>
</dbReference>
<organism evidence="10 11">
    <name type="scientific">Insolitispirillum peregrinum</name>
    <dbReference type="NCBI Taxonomy" id="80876"/>
    <lineage>
        <taxon>Bacteria</taxon>
        <taxon>Pseudomonadati</taxon>
        <taxon>Pseudomonadota</taxon>
        <taxon>Alphaproteobacteria</taxon>
        <taxon>Rhodospirillales</taxon>
        <taxon>Novispirillaceae</taxon>
        <taxon>Insolitispirillum</taxon>
    </lineage>
</organism>
<evidence type="ECO:0000256" key="6">
    <source>
        <dbReference type="ARBA" id="ARBA00047561"/>
    </source>
</evidence>
<evidence type="ECO:0000259" key="7">
    <source>
        <dbReference type="Pfam" id="PF00590"/>
    </source>
</evidence>
<dbReference type="Pfam" id="PF14824">
    <property type="entry name" value="Sirohm_synth_M"/>
    <property type="match status" value="1"/>
</dbReference>
<dbReference type="Gene3D" id="3.40.50.720">
    <property type="entry name" value="NAD(P)-binding Rossmann-like Domain"/>
    <property type="match status" value="1"/>
</dbReference>
<gene>
    <name evidence="10" type="ORF">SAMN05421779_101339</name>
</gene>
<dbReference type="InterPro" id="IPR014777">
    <property type="entry name" value="4pyrrole_Mease_sub1"/>
</dbReference>
<dbReference type="PANTHER" id="PTHR35330:SF1">
    <property type="entry name" value="SIROHEME BIOSYNTHESIS PROTEIN MET8"/>
    <property type="match status" value="1"/>
</dbReference>
<dbReference type="GO" id="GO:0043115">
    <property type="term" value="F:precorrin-2 dehydrogenase activity"/>
    <property type="evidence" value="ECO:0007669"/>
    <property type="project" value="UniProtKB-EC"/>
</dbReference>
<dbReference type="UniPathway" id="UPA00262">
    <property type="reaction ID" value="UER00222"/>
</dbReference>
<keyword evidence="5" id="KW-0627">Porphyrin biosynthesis</keyword>
<dbReference type="InterPro" id="IPR028281">
    <property type="entry name" value="Sirohaem_synthase_central"/>
</dbReference>
<evidence type="ECO:0000259" key="8">
    <source>
        <dbReference type="Pfam" id="PF10414"/>
    </source>
</evidence>
<feature type="domain" description="Siroheme synthase central" evidence="9">
    <location>
        <begin position="124"/>
        <end position="145"/>
    </location>
</feature>
<dbReference type="Gene3D" id="3.40.1010.10">
    <property type="entry name" value="Cobalt-precorrin-4 Transmethylase, Domain 1"/>
    <property type="match status" value="1"/>
</dbReference>
<dbReference type="Proteomes" id="UP000185678">
    <property type="component" value="Unassembled WGS sequence"/>
</dbReference>
<keyword evidence="3" id="KW-0560">Oxidoreductase</keyword>
<dbReference type="SUPFAM" id="SSF75615">
    <property type="entry name" value="Siroheme synthase middle domains-like"/>
    <property type="match status" value="1"/>
</dbReference>
<dbReference type="InterPro" id="IPR036291">
    <property type="entry name" value="NAD(P)-bd_dom_sf"/>
</dbReference>
<dbReference type="InterPro" id="IPR028161">
    <property type="entry name" value="Met8-like"/>
</dbReference>
<dbReference type="Pfam" id="PF13241">
    <property type="entry name" value="NAD_binding_7"/>
    <property type="match status" value="1"/>
</dbReference>
<dbReference type="SUPFAM" id="SSF53790">
    <property type="entry name" value="Tetrapyrrole methylase"/>
    <property type="match status" value="1"/>
</dbReference>
<dbReference type="STRING" id="80876.SAMN05421779_101339"/>
<dbReference type="Pfam" id="PF10414">
    <property type="entry name" value="CysG_dimeriser"/>
    <property type="match status" value="1"/>
</dbReference>
<comment type="pathway">
    <text evidence="1">Porphyrin-containing compound metabolism; siroheme biosynthesis; sirohydrochlorin from precorrin-2: step 1/1.</text>
</comment>
<sequence length="364" mass="38450">MDQLPIFLTISGHPALIVGGTPAAAAKARLVLKAGAVARLVARRPSDELRALAADAGLTIAERPVQDSDFDGVRLVYVATRDEAEDVRVAAAAWTRDVPVNVVDRPELSTFTTPAVVDRAPIVVAVSTGGAAPVLARRVRAAIDRLLPARLGDLARLVDSFRPSVKAILPEITARRRFWDAFFDGPAARAALEGDEATARSEALKTLNDLPNQQDAARRGSVSVVAVGPGDPDLLTLKAHRLLLEADILIHDADVSHDILELARRDASRINSRGRSDLVRLSRRSAEQGKTVVRLVSGAVPPAAEIEALRDADVALVVVPGVAGTATIDDTSARPLPGAAVLPRSTTPASLLEMAFPVPFAAHH</sequence>
<comment type="catalytic activity">
    <reaction evidence="6">
        <text>precorrin-2 + NAD(+) = sirohydrochlorin + NADH + 2 H(+)</text>
        <dbReference type="Rhea" id="RHEA:15613"/>
        <dbReference type="ChEBI" id="CHEBI:15378"/>
        <dbReference type="ChEBI" id="CHEBI:57540"/>
        <dbReference type="ChEBI" id="CHEBI:57945"/>
        <dbReference type="ChEBI" id="CHEBI:58351"/>
        <dbReference type="ChEBI" id="CHEBI:58827"/>
        <dbReference type="EC" id="1.3.1.76"/>
    </reaction>
</comment>
<evidence type="ECO:0000256" key="1">
    <source>
        <dbReference type="ARBA" id="ARBA00005010"/>
    </source>
</evidence>
<dbReference type="NCBIfam" id="TIGR01470">
    <property type="entry name" value="cysG_Nterm"/>
    <property type="match status" value="1"/>
</dbReference>